<dbReference type="InterPro" id="IPR013647">
    <property type="entry name" value="OligopepF_N_dom"/>
</dbReference>
<dbReference type="EMBL" id="LAZR01002116">
    <property type="protein sequence ID" value="KKN34276.1"/>
    <property type="molecule type" value="Genomic_DNA"/>
</dbReference>
<feature type="domain" description="Oligopeptidase F N-terminal" evidence="1">
    <location>
        <begin position="125"/>
        <end position="177"/>
    </location>
</feature>
<dbReference type="Gene3D" id="1.10.1370.20">
    <property type="entry name" value="Oligoendopeptidase f, C-terminal domain"/>
    <property type="match status" value="1"/>
</dbReference>
<sequence>MISTREKEIAWDLTELFSGYDDPKIPKTMNAVIEKADEIINQYKDKINRPNFTAQDLHDLLKEQEEILARSRDLGIFSINSFNANMALPETKALYNKFMDFQSTITKKLVFLQLEIGRLVSDNRQIINEKILSNYINHLEKIRKNFPYKLSEAEEEVILDKDHYGAKAWEQLKNSWISTRKFKAMVEGKEKEISFSEYRSLILHPDRETRISVVKSVCGGLMKEEEIYSSALRNICGDWVKTAKRRNYDSPIHHSLMYNDTTQEIINKMINTVENNIGIYHRFLKIKTKLLNLPKLGGVDIFAYLPSEKKYTWDEIKKINLEVYNKFDKSFEEIVRDIFERNHIDASTREGKTGGIYCSPWYNGRSAFILTSFKGLLSDIPFLTHEFFGLDFSYI</sequence>
<dbReference type="Gene3D" id="1.20.140.70">
    <property type="entry name" value="Oligopeptidase f, N-terminal domain"/>
    <property type="match status" value="1"/>
</dbReference>
<dbReference type="InterPro" id="IPR042088">
    <property type="entry name" value="OligoPept_F_C"/>
</dbReference>
<evidence type="ECO:0000313" key="2">
    <source>
        <dbReference type="EMBL" id="KKN34276.1"/>
    </source>
</evidence>
<protein>
    <recommendedName>
        <fullName evidence="1">Oligopeptidase F N-terminal domain-containing protein</fullName>
    </recommendedName>
</protein>
<organism evidence="2">
    <name type="scientific">marine sediment metagenome</name>
    <dbReference type="NCBI Taxonomy" id="412755"/>
    <lineage>
        <taxon>unclassified sequences</taxon>
        <taxon>metagenomes</taxon>
        <taxon>ecological metagenomes</taxon>
    </lineage>
</organism>
<gene>
    <name evidence="2" type="ORF">LCGC14_0795330</name>
</gene>
<dbReference type="SUPFAM" id="SSF55486">
    <property type="entry name" value="Metalloproteases ('zincins'), catalytic domain"/>
    <property type="match status" value="1"/>
</dbReference>
<reference evidence="2" key="1">
    <citation type="journal article" date="2015" name="Nature">
        <title>Complex archaea that bridge the gap between prokaryotes and eukaryotes.</title>
        <authorList>
            <person name="Spang A."/>
            <person name="Saw J.H."/>
            <person name="Jorgensen S.L."/>
            <person name="Zaremba-Niedzwiedzka K."/>
            <person name="Martijn J."/>
            <person name="Lind A.E."/>
            <person name="van Eijk R."/>
            <person name="Schleper C."/>
            <person name="Guy L."/>
            <person name="Ettema T.J."/>
        </authorList>
    </citation>
    <scope>NUCLEOTIDE SEQUENCE</scope>
</reference>
<dbReference type="Pfam" id="PF08439">
    <property type="entry name" value="Peptidase_M3_N"/>
    <property type="match status" value="1"/>
</dbReference>
<name>A0A0F9SBC7_9ZZZZ</name>
<comment type="caution">
    <text evidence="2">The sequence shown here is derived from an EMBL/GenBank/DDBJ whole genome shotgun (WGS) entry which is preliminary data.</text>
</comment>
<evidence type="ECO:0000259" key="1">
    <source>
        <dbReference type="Pfam" id="PF08439"/>
    </source>
</evidence>
<dbReference type="AlphaFoldDB" id="A0A0F9SBC7"/>
<accession>A0A0F9SBC7</accession>
<proteinExistence type="predicted"/>